<name>A0A9P8T2D8_9ASCO</name>
<accession>A0A9P8T2D8</accession>
<sequence length="497" mass="54641">MVAATSKNSSGETLRSTWSEQISNLSVRFQMWKSWTEITPWTFKISSMTSSESIDSGVPCNRILDDDLQSGSAEEKMMHVIIREMSGSAVSVFVEQEEPRDVGDKSTGTNYQYKLRICDVLGCNKPLDSLDEDGEAQGKQEHGVDECSQDFCTLPAVGELSVRLLGLGNINGPKRHQQRDDIIQHVERICNQGKRVDSVSDDDFQKEKDGVDPQQSEDLDFFLGHTPGCTVALVVAAADLVEAVLLWVDLAGVTIALVAVVARQTNTKRWLLVLERRRVLKVNRIPADLGKRVSAVVHVEAGNVWRPVAVRVAGGAPLTSFFGRNPWRVDVEVRGSASPVISAWHGKRLRRRRVDVGWNQHLLVSRQDGLAECNVFRGRVLHRGSALAIDTVVVVRDWRLELAIVVAVKSSFLGARVAVGGDFWIPLCHQLSRRTGVRTVVARGAGLVLGPAATIDVGDFDETLVGRERTLCCSLLVRVVDVLDGSRGGKHSKSEKD</sequence>
<comment type="caution">
    <text evidence="1">The sequence shown here is derived from an EMBL/GenBank/DDBJ whole genome shotgun (WGS) entry which is preliminary data.</text>
</comment>
<dbReference type="EMBL" id="JAEUBD010001266">
    <property type="protein sequence ID" value="KAH3663079.1"/>
    <property type="molecule type" value="Genomic_DNA"/>
</dbReference>
<evidence type="ECO:0000313" key="1">
    <source>
        <dbReference type="EMBL" id="KAH3663079.1"/>
    </source>
</evidence>
<dbReference type="Proteomes" id="UP000788993">
    <property type="component" value="Unassembled WGS sequence"/>
</dbReference>
<reference evidence="1" key="2">
    <citation type="submission" date="2021-01" db="EMBL/GenBank/DDBJ databases">
        <authorList>
            <person name="Schikora-Tamarit M.A."/>
        </authorList>
    </citation>
    <scope>NUCLEOTIDE SEQUENCE</scope>
    <source>
        <strain evidence="1">NCAIM Y.01608</strain>
    </source>
</reference>
<dbReference type="AlphaFoldDB" id="A0A9P8T2D8"/>
<protein>
    <submittedName>
        <fullName evidence="1">Uncharacterized protein</fullName>
    </submittedName>
</protein>
<evidence type="ECO:0000313" key="2">
    <source>
        <dbReference type="Proteomes" id="UP000788993"/>
    </source>
</evidence>
<gene>
    <name evidence="1" type="ORF">OGATHE_004655</name>
</gene>
<keyword evidence="2" id="KW-1185">Reference proteome</keyword>
<proteinExistence type="predicted"/>
<reference evidence="1" key="1">
    <citation type="journal article" date="2021" name="Open Biol.">
        <title>Shared evolutionary footprints suggest mitochondrial oxidative damage underlies multiple complex I losses in fungi.</title>
        <authorList>
            <person name="Schikora-Tamarit M.A."/>
            <person name="Marcet-Houben M."/>
            <person name="Nosek J."/>
            <person name="Gabaldon T."/>
        </authorList>
    </citation>
    <scope>NUCLEOTIDE SEQUENCE</scope>
    <source>
        <strain evidence="1">NCAIM Y.01608</strain>
    </source>
</reference>
<organism evidence="1 2">
    <name type="scientific">Ogataea polymorpha</name>
    <dbReference type="NCBI Taxonomy" id="460523"/>
    <lineage>
        <taxon>Eukaryota</taxon>
        <taxon>Fungi</taxon>
        <taxon>Dikarya</taxon>
        <taxon>Ascomycota</taxon>
        <taxon>Saccharomycotina</taxon>
        <taxon>Pichiomycetes</taxon>
        <taxon>Pichiales</taxon>
        <taxon>Pichiaceae</taxon>
        <taxon>Ogataea</taxon>
    </lineage>
</organism>